<dbReference type="Proteomes" id="UP000198588">
    <property type="component" value="Unassembled WGS sequence"/>
</dbReference>
<comment type="similarity">
    <text evidence="1">Belongs to the LysR transcriptional regulatory family.</text>
</comment>
<accession>A0A1G5ZWC6</accession>
<dbReference type="STRING" id="1165689.SAMN02927914_06393"/>
<proteinExistence type="inferred from homology"/>
<evidence type="ECO:0000256" key="4">
    <source>
        <dbReference type="ARBA" id="ARBA00023163"/>
    </source>
</evidence>
<dbReference type="Pfam" id="PF00126">
    <property type="entry name" value="HTH_1"/>
    <property type="match status" value="1"/>
</dbReference>
<evidence type="ECO:0000256" key="6">
    <source>
        <dbReference type="ARBA" id="ARBA00043141"/>
    </source>
</evidence>
<evidence type="ECO:0000313" key="8">
    <source>
        <dbReference type="EMBL" id="SDA98917.1"/>
    </source>
</evidence>
<dbReference type="SUPFAM" id="SSF46785">
    <property type="entry name" value="Winged helix' DNA-binding domain"/>
    <property type="match status" value="1"/>
</dbReference>
<sequence>MRNITLRHLRIISAIHREGKIINAAKALGLSGPAVTLQLQQVEEEAGIQLFERAPQGVRPTDAGLTFIEAAHAIDERLRLLQEEIDAVKGIRKGHLIVGAVSTAKYFAPQIIAGFKKEFPDIELKLVIGNRAETIAKLKDHVLDIALMGRPPPDLPVEAKVFGDHPLIIAAAPDHPLARARDITKARIAKEHFIVREPGSGTRMSFERFLGDIPGRLEQPGTEMDSNETIKQAVMAGLGVAFISAHTIAFEVQAGRLSVLDVVGMPIRRQWFSVVRSDRVVTPAIGAFCAFLARKGAAFLPVSAKLYPEVR</sequence>
<dbReference type="InterPro" id="IPR036388">
    <property type="entry name" value="WH-like_DNA-bd_sf"/>
</dbReference>
<dbReference type="Gene3D" id="1.10.10.10">
    <property type="entry name" value="Winged helix-like DNA-binding domain superfamily/Winged helix DNA-binding domain"/>
    <property type="match status" value="1"/>
</dbReference>
<dbReference type="GO" id="GO:0000976">
    <property type="term" value="F:transcription cis-regulatory region binding"/>
    <property type="evidence" value="ECO:0007669"/>
    <property type="project" value="TreeGrafter"/>
</dbReference>
<protein>
    <recommendedName>
        <fullName evidence="5">HTH-type transcriptional regulator CbbR</fullName>
    </recommendedName>
    <alternativeName>
        <fullName evidence="6">RuBisCO operon transcriptional regulator</fullName>
    </alternativeName>
</protein>
<evidence type="ECO:0000256" key="3">
    <source>
        <dbReference type="ARBA" id="ARBA00023125"/>
    </source>
</evidence>
<keyword evidence="2" id="KW-0805">Transcription regulation</keyword>
<dbReference type="PANTHER" id="PTHR30126:SF5">
    <property type="entry name" value="HTH-TYPE TRANSCRIPTIONAL ACTIVATOR CMPR"/>
    <property type="match status" value="1"/>
</dbReference>
<dbReference type="PANTHER" id="PTHR30126">
    <property type="entry name" value="HTH-TYPE TRANSCRIPTIONAL REGULATOR"/>
    <property type="match status" value="1"/>
</dbReference>
<evidence type="ECO:0000256" key="1">
    <source>
        <dbReference type="ARBA" id="ARBA00009437"/>
    </source>
</evidence>
<evidence type="ECO:0000259" key="7">
    <source>
        <dbReference type="PROSITE" id="PS50931"/>
    </source>
</evidence>
<dbReference type="EMBL" id="FMXM01000036">
    <property type="protein sequence ID" value="SDA98917.1"/>
    <property type="molecule type" value="Genomic_DNA"/>
</dbReference>
<dbReference type="RefSeq" id="WP_038655233.1">
    <property type="nucleotide sequence ID" value="NZ_FMXM01000036.1"/>
</dbReference>
<name>A0A1G5ZWC6_9HYPH</name>
<dbReference type="InterPro" id="IPR036390">
    <property type="entry name" value="WH_DNA-bd_sf"/>
</dbReference>
<dbReference type="Pfam" id="PF03466">
    <property type="entry name" value="LysR_substrate"/>
    <property type="match status" value="1"/>
</dbReference>
<dbReference type="Gene3D" id="3.40.190.10">
    <property type="entry name" value="Periplasmic binding protein-like II"/>
    <property type="match status" value="2"/>
</dbReference>
<gene>
    <name evidence="8" type="ORF">SAMN02927914_06393</name>
</gene>
<dbReference type="PROSITE" id="PS50931">
    <property type="entry name" value="HTH_LYSR"/>
    <property type="match status" value="1"/>
</dbReference>
<feature type="domain" description="HTH lysR-type" evidence="7">
    <location>
        <begin position="4"/>
        <end position="61"/>
    </location>
</feature>
<keyword evidence="4" id="KW-0804">Transcription</keyword>
<dbReference type="InterPro" id="IPR000847">
    <property type="entry name" value="LysR_HTH_N"/>
</dbReference>
<dbReference type="AlphaFoldDB" id="A0A1G5ZWC6"/>
<dbReference type="CDD" id="cd08419">
    <property type="entry name" value="PBP2_CbbR_RubisCO_like"/>
    <property type="match status" value="1"/>
</dbReference>
<dbReference type="OrthoDB" id="7840053at2"/>
<dbReference type="InterPro" id="IPR005119">
    <property type="entry name" value="LysR_subst-bd"/>
</dbReference>
<dbReference type="GO" id="GO:0003700">
    <property type="term" value="F:DNA-binding transcription factor activity"/>
    <property type="evidence" value="ECO:0007669"/>
    <property type="project" value="InterPro"/>
</dbReference>
<keyword evidence="3 8" id="KW-0238">DNA-binding</keyword>
<reference evidence="8 9" key="1">
    <citation type="submission" date="2016-10" db="EMBL/GenBank/DDBJ databases">
        <authorList>
            <person name="de Groot N.N."/>
        </authorList>
    </citation>
    <scope>NUCLEOTIDE SEQUENCE [LARGE SCALE GENOMIC DNA]</scope>
    <source>
        <strain evidence="8 9">CGMCC 1.12097</strain>
    </source>
</reference>
<dbReference type="SUPFAM" id="SSF53850">
    <property type="entry name" value="Periplasmic binding protein-like II"/>
    <property type="match status" value="1"/>
</dbReference>
<evidence type="ECO:0000256" key="2">
    <source>
        <dbReference type="ARBA" id="ARBA00023015"/>
    </source>
</evidence>
<evidence type="ECO:0000256" key="5">
    <source>
        <dbReference type="ARBA" id="ARBA00039279"/>
    </source>
</evidence>
<evidence type="ECO:0000313" key="9">
    <source>
        <dbReference type="Proteomes" id="UP000198588"/>
    </source>
</evidence>
<organism evidence="8 9">
    <name type="scientific">Mesorhizobium qingshengii</name>
    <dbReference type="NCBI Taxonomy" id="1165689"/>
    <lineage>
        <taxon>Bacteria</taxon>
        <taxon>Pseudomonadati</taxon>
        <taxon>Pseudomonadota</taxon>
        <taxon>Alphaproteobacteria</taxon>
        <taxon>Hyphomicrobiales</taxon>
        <taxon>Phyllobacteriaceae</taxon>
        <taxon>Mesorhizobium</taxon>
    </lineage>
</organism>